<evidence type="ECO:0000313" key="3">
    <source>
        <dbReference type="EMBL" id="SDS30674.1"/>
    </source>
</evidence>
<reference evidence="4" key="1">
    <citation type="submission" date="2016-10" db="EMBL/GenBank/DDBJ databases">
        <authorList>
            <person name="Varghese N."/>
            <person name="Submissions S."/>
        </authorList>
    </citation>
    <scope>NUCLEOTIDE SEQUENCE [LARGE SCALE GENOMIC DNA]</scope>
    <source>
        <strain evidence="4">NRRL B-51270</strain>
    </source>
</reference>
<feature type="domain" description="XdhC- CoxI" evidence="1">
    <location>
        <begin position="15"/>
        <end position="79"/>
    </location>
</feature>
<dbReference type="Gene3D" id="3.40.50.720">
    <property type="entry name" value="NAD(P)-binding Rossmann-like Domain"/>
    <property type="match status" value="1"/>
</dbReference>
<gene>
    <name evidence="3" type="ORF">SAMN05216421_1284</name>
</gene>
<dbReference type="AlphaFoldDB" id="A0A1H1R4E6"/>
<dbReference type="EMBL" id="LT629736">
    <property type="protein sequence ID" value="SDS30674.1"/>
    <property type="molecule type" value="Genomic_DNA"/>
</dbReference>
<evidence type="ECO:0000259" key="2">
    <source>
        <dbReference type="Pfam" id="PF13478"/>
    </source>
</evidence>
<sequence>MDNVDLAVLRSARDWMHQGHPVVLYTVIETWGSAPRPVGSLLALRSDGRVEGSVSGGCIEDDLLRSAEHAQSGCKIISYGVSQEESARFGLPCGGTVRLLCESLGDSRWVEDVVARCEQHERVIRQVDIATGQVSLVSARGGEKLRFDGTTLYAPYGPAWRLMLVGAGQLSRYVAELAGALGFEVFVCDPRPGYEHDWAAAGVRFIGGMPDDAVAQLGLDAHTAVVALTHDPVLDDLALLQALRSDALYVGALGSRRNNERRRTRLIELGLTEAEVKRLHGPIGLPIGSRTPPEIALSLMAEVVAIRNGAQQQSPGALRCA</sequence>
<dbReference type="InterPro" id="IPR027051">
    <property type="entry name" value="XdhC_Rossmann_dom"/>
</dbReference>
<evidence type="ECO:0000259" key="1">
    <source>
        <dbReference type="Pfam" id="PF02625"/>
    </source>
</evidence>
<keyword evidence="4" id="KW-1185">Reference proteome</keyword>
<dbReference type="SUPFAM" id="SSF52440">
    <property type="entry name" value="PreATP-grasp domain"/>
    <property type="match status" value="1"/>
</dbReference>
<dbReference type="RefSeq" id="WP_093392370.1">
    <property type="nucleotide sequence ID" value="NZ_LT629736.1"/>
</dbReference>
<evidence type="ECO:0000313" key="4">
    <source>
        <dbReference type="Proteomes" id="UP000243207"/>
    </source>
</evidence>
<dbReference type="InterPro" id="IPR016185">
    <property type="entry name" value="PreATP-grasp_dom_sf"/>
</dbReference>
<dbReference type="STRING" id="487184.SAMN05216421_1284"/>
<dbReference type="Pfam" id="PF02625">
    <property type="entry name" value="XdhC_CoxI"/>
    <property type="match status" value="1"/>
</dbReference>
<name>A0A1H1R4E6_9GAMM</name>
<dbReference type="OrthoDB" id="9815497at2"/>
<feature type="domain" description="XdhC Rossmann" evidence="2">
    <location>
        <begin position="162"/>
        <end position="303"/>
    </location>
</feature>
<accession>A0A1H1R4E6</accession>
<dbReference type="PANTHER" id="PTHR30388">
    <property type="entry name" value="ALDEHYDE OXIDOREDUCTASE MOLYBDENUM COFACTOR ASSEMBLY PROTEIN"/>
    <property type="match status" value="1"/>
</dbReference>
<dbReference type="Proteomes" id="UP000243207">
    <property type="component" value="Chromosome I"/>
</dbReference>
<dbReference type="InterPro" id="IPR052698">
    <property type="entry name" value="MoCofactor_Util/Proc"/>
</dbReference>
<protein>
    <submittedName>
        <fullName evidence="3">Xanthine dehydrogenase accessory factor</fullName>
    </submittedName>
</protein>
<dbReference type="Pfam" id="PF13478">
    <property type="entry name" value="XdhC_C"/>
    <property type="match status" value="1"/>
</dbReference>
<dbReference type="InterPro" id="IPR003777">
    <property type="entry name" value="XdhC_CoxI"/>
</dbReference>
<organism evidence="3 4">
    <name type="scientific">Halopseudomonas xinjiangensis</name>
    <dbReference type="NCBI Taxonomy" id="487184"/>
    <lineage>
        <taxon>Bacteria</taxon>
        <taxon>Pseudomonadati</taxon>
        <taxon>Pseudomonadota</taxon>
        <taxon>Gammaproteobacteria</taxon>
        <taxon>Pseudomonadales</taxon>
        <taxon>Pseudomonadaceae</taxon>
        <taxon>Halopseudomonas</taxon>
    </lineage>
</organism>
<proteinExistence type="predicted"/>
<dbReference type="PANTHER" id="PTHR30388:SF4">
    <property type="entry name" value="MOLYBDENUM COFACTOR INSERTION CHAPERONE PAOD"/>
    <property type="match status" value="1"/>
</dbReference>